<evidence type="ECO:0000256" key="2">
    <source>
        <dbReference type="RuleBase" id="RU000384"/>
    </source>
</evidence>
<dbReference type="InterPro" id="IPR052725">
    <property type="entry name" value="GS_Type-3"/>
</dbReference>
<dbReference type="RefSeq" id="WP_021589932.1">
    <property type="nucleotide sequence ID" value="NZ_AWEY01000029.1"/>
</dbReference>
<dbReference type="EMBL" id="AWEY01000029">
    <property type="protein sequence ID" value="ERK39116.1"/>
    <property type="molecule type" value="Genomic_DNA"/>
</dbReference>
<protein>
    <submittedName>
        <fullName evidence="5">Glutamine synthetase type III N-terminal domain protein</fullName>
    </submittedName>
</protein>
<evidence type="ECO:0000259" key="3">
    <source>
        <dbReference type="PROSITE" id="PS51986"/>
    </source>
</evidence>
<keyword evidence="6" id="KW-1185">Reference proteome</keyword>
<dbReference type="Pfam" id="PF18318">
    <property type="entry name" value="Gln-synt_C-ter"/>
    <property type="match status" value="1"/>
</dbReference>
<proteinExistence type="inferred from homology"/>
<dbReference type="PANTHER" id="PTHR42974">
    <property type="entry name" value="GLUTAMINE SYNTHETASE"/>
    <property type="match status" value="1"/>
</dbReference>
<evidence type="ECO:0000313" key="5">
    <source>
        <dbReference type="EMBL" id="ERK39116.1"/>
    </source>
</evidence>
<dbReference type="Pfam" id="PF12437">
    <property type="entry name" value="GSIII_N"/>
    <property type="match status" value="1"/>
</dbReference>
<dbReference type="PROSITE" id="PS51987">
    <property type="entry name" value="GS_CATALYTIC"/>
    <property type="match status" value="1"/>
</dbReference>
<dbReference type="InterPro" id="IPR027303">
    <property type="entry name" value="Gln_synth_gly_rich_site"/>
</dbReference>
<comment type="similarity">
    <text evidence="1 2">Belongs to the glutamine synthetase family.</text>
</comment>
<comment type="caution">
    <text evidence="5">The sequence shown here is derived from an EMBL/GenBank/DDBJ whole genome shotgun (WGS) entry which is preliminary data.</text>
</comment>
<gene>
    <name evidence="5" type="ORF">HMPREF9135_1191</name>
</gene>
<dbReference type="InterPro" id="IPR008147">
    <property type="entry name" value="Gln_synt_N"/>
</dbReference>
<dbReference type="Gene3D" id="1.20.120.1560">
    <property type="match status" value="1"/>
</dbReference>
<sequence length="729" mass="82853">MSNLRFEVVAEAFRKRPLEVPAPKERPSEYFAKYVFNRPKMYRYLSVEVYNKLIDVIDNGCRLDRSIADAVAAGMKRWAEEHGVTHYTHWFQPLTEGTAEKHDAFVEHDGKGGMIEEFSGKLLVQQEPDASSFPNGGIRNTFEARGYSAWDPTSPVFIIDDTLCIPTIFISYTGEALDYKAPLLKSLHAVGEAATAVCRYFDRKVKKVQTNLGWEQEYFLVDESLYSARPDLMLTGRTLMGHDSAKNQQMDDHYFGTIPERVQAFMKDLETQALELGIPCKTRHNEVAPGQFELAPIYEECNLAVDHNMLLMSLMKKVAHKHGFRVLLHEKPFDGINGSGKHNNWSLVTDTGVLLHAAGKTPEDNLRFVVFIVETLMGVYRHNGLLKASIMSATNAHRLGANEAPPAIISSFLGRQLTDLLDHIEKADKDELFNVVGKKGMKLDIPEIPELMIDNTDRNRTSPFAFTGNRFEFRAVGSEANCASALIVLNTAVAEALTDFKQRVDALIAGGEDQTSAIIDVIREDIRRCRLIRFDGNGYSDEWKAEAARRGLDCEASCPLCFDRYLDPETIRMFEKMNVMSRSELEARNEVKWETYTKKIQIEARVMGDLSMNHIIPVATHYQSRLAKNVEGMFNVFGREEGKALTARNVKIIREIAERTQLIETGIEELVDARKVANRIQNEREKAVAYHDTVIPKMDRVRYQIDKLELIVADELWTLPKYRELLFIR</sequence>
<feature type="domain" description="GS beta-grasp" evidence="3">
    <location>
        <begin position="85"/>
        <end position="174"/>
    </location>
</feature>
<dbReference type="PATRIC" id="fig|1115809.3.peg.1571"/>
<feature type="domain" description="GS catalytic" evidence="4">
    <location>
        <begin position="179"/>
        <end position="615"/>
    </location>
</feature>
<dbReference type="PROSITE" id="PS51986">
    <property type="entry name" value="GS_BETA_GRASP"/>
    <property type="match status" value="1"/>
</dbReference>
<dbReference type="GO" id="GO:0004356">
    <property type="term" value="F:glutamine synthetase activity"/>
    <property type="evidence" value="ECO:0007669"/>
    <property type="project" value="InterPro"/>
</dbReference>
<dbReference type="InterPro" id="IPR022147">
    <property type="entry name" value="GSIII_N"/>
</dbReference>
<reference evidence="5 6" key="1">
    <citation type="submission" date="2013-08" db="EMBL/GenBank/DDBJ databases">
        <authorList>
            <person name="Durkin A.S."/>
            <person name="Haft D.R."/>
            <person name="McCorrison J."/>
            <person name="Torralba M."/>
            <person name="Gillis M."/>
            <person name="Haft D.H."/>
            <person name="Methe B."/>
            <person name="Sutton G."/>
            <person name="Nelson K.E."/>
        </authorList>
    </citation>
    <scope>NUCLEOTIDE SEQUENCE [LARGE SCALE GENOMIC DNA]</scope>
    <source>
        <strain evidence="5 6">F0067</strain>
    </source>
</reference>
<dbReference type="InterPro" id="IPR014746">
    <property type="entry name" value="Gln_synth/guanido_kin_cat_dom"/>
</dbReference>
<dbReference type="GO" id="GO:0006542">
    <property type="term" value="P:glutamine biosynthetic process"/>
    <property type="evidence" value="ECO:0007669"/>
    <property type="project" value="InterPro"/>
</dbReference>
<accession>U2P4N2</accession>
<name>U2P4N2_9BACT</name>
<evidence type="ECO:0000256" key="1">
    <source>
        <dbReference type="PROSITE-ProRule" id="PRU01330"/>
    </source>
</evidence>
<evidence type="ECO:0000313" key="6">
    <source>
        <dbReference type="Proteomes" id="UP000016648"/>
    </source>
</evidence>
<dbReference type="SUPFAM" id="SSF55931">
    <property type="entry name" value="Glutamine synthetase/guanido kinase"/>
    <property type="match status" value="1"/>
</dbReference>
<dbReference type="AlphaFoldDB" id="U2P4N2"/>
<dbReference type="PROSITE" id="PS00181">
    <property type="entry name" value="GLNA_ATP"/>
    <property type="match status" value="1"/>
</dbReference>
<dbReference type="SMART" id="SM01230">
    <property type="entry name" value="Gln-synt_C"/>
    <property type="match status" value="1"/>
</dbReference>
<dbReference type="InterPro" id="IPR040577">
    <property type="entry name" value="Gln-synt_C"/>
</dbReference>
<organism evidence="5 6">
    <name type="scientific">Segatella baroniae F0067</name>
    <dbReference type="NCBI Taxonomy" id="1115809"/>
    <lineage>
        <taxon>Bacteria</taxon>
        <taxon>Pseudomonadati</taxon>
        <taxon>Bacteroidota</taxon>
        <taxon>Bacteroidia</taxon>
        <taxon>Bacteroidales</taxon>
        <taxon>Prevotellaceae</taxon>
        <taxon>Segatella</taxon>
    </lineage>
</organism>
<dbReference type="Proteomes" id="UP000016648">
    <property type="component" value="Unassembled WGS sequence"/>
</dbReference>
<dbReference type="Pfam" id="PF00120">
    <property type="entry name" value="Gln-synt_C"/>
    <property type="match status" value="1"/>
</dbReference>
<dbReference type="PANTHER" id="PTHR42974:SF1">
    <property type="entry name" value="TYPE-3 GLUTAMINE SYNTHETASE"/>
    <property type="match status" value="1"/>
</dbReference>
<dbReference type="Gene3D" id="3.30.590.10">
    <property type="entry name" value="Glutamine synthetase/guanido kinase, catalytic domain"/>
    <property type="match status" value="1"/>
</dbReference>
<evidence type="ECO:0000259" key="4">
    <source>
        <dbReference type="PROSITE" id="PS51987"/>
    </source>
</evidence>
<dbReference type="InterPro" id="IPR008146">
    <property type="entry name" value="Gln_synth_cat_dom"/>
</dbReference>